<dbReference type="GO" id="GO:0016787">
    <property type="term" value="F:hydrolase activity"/>
    <property type="evidence" value="ECO:0007669"/>
    <property type="project" value="UniProtKB-KW"/>
</dbReference>
<keyword evidence="2" id="KW-0378">Hydrolase</keyword>
<dbReference type="AlphaFoldDB" id="A0A3P1SV46"/>
<dbReference type="EMBL" id="RQXV01000001">
    <property type="protein sequence ID" value="RRD01031.1"/>
    <property type="molecule type" value="Genomic_DNA"/>
</dbReference>
<dbReference type="PANTHER" id="PTHR12277">
    <property type="entry name" value="ALPHA/BETA HYDROLASE DOMAIN-CONTAINING PROTEIN"/>
    <property type="match status" value="1"/>
</dbReference>
<dbReference type="Gene3D" id="3.40.50.1820">
    <property type="entry name" value="alpha/beta hydrolase"/>
    <property type="match status" value="1"/>
</dbReference>
<dbReference type="OrthoDB" id="9798884at2"/>
<sequence length="269" mass="30472">MLRLTGLLVICYSALLLWIYFNQQGMLYFPNQFRPSPEQAQVRNLQLWPGSDDEYRGLLINPEQASATAIVFHGNAGTAWDRRFYALALSRLNYRVILVEYPGYGGRSGKPSETTIIADALDTIELARQQFPGPVTLWGESLGAAVAAASTEFQPDDARKNAITAVVMITPWYSLPELAQALYWYLPARRLTREQYNNMHSLANFKGRTALLIATEDEIIPNRQSLQLYDALHTTKKLWTFDGADHNSWPTSPDNAWWSEVDHFIKGSE</sequence>
<organism evidence="2 3">
    <name type="scientific">Amphritea balenae</name>
    <dbReference type="NCBI Taxonomy" id="452629"/>
    <lineage>
        <taxon>Bacteria</taxon>
        <taxon>Pseudomonadati</taxon>
        <taxon>Pseudomonadota</taxon>
        <taxon>Gammaproteobacteria</taxon>
        <taxon>Oceanospirillales</taxon>
        <taxon>Oceanospirillaceae</taxon>
        <taxon>Amphritea</taxon>
    </lineage>
</organism>
<dbReference type="RefSeq" id="WP_124924103.1">
    <property type="nucleotide sequence ID" value="NZ_BMOH01000001.1"/>
</dbReference>
<proteinExistence type="predicted"/>
<name>A0A3P1SV46_9GAMM</name>
<evidence type="ECO:0000313" key="2">
    <source>
        <dbReference type="EMBL" id="RRD01031.1"/>
    </source>
</evidence>
<dbReference type="SUPFAM" id="SSF53474">
    <property type="entry name" value="alpha/beta-Hydrolases"/>
    <property type="match status" value="1"/>
</dbReference>
<keyword evidence="3" id="KW-1185">Reference proteome</keyword>
<dbReference type="InterPro" id="IPR029058">
    <property type="entry name" value="AB_hydrolase_fold"/>
</dbReference>
<dbReference type="Proteomes" id="UP000267535">
    <property type="component" value="Unassembled WGS sequence"/>
</dbReference>
<dbReference type="PANTHER" id="PTHR12277:SF79">
    <property type="entry name" value="XAA-PRO DIPEPTIDYL-PEPTIDASE-RELATED"/>
    <property type="match status" value="1"/>
</dbReference>
<feature type="domain" description="AB hydrolase-1" evidence="1">
    <location>
        <begin position="70"/>
        <end position="197"/>
    </location>
</feature>
<accession>A0A3P1SV46</accession>
<comment type="caution">
    <text evidence="2">The sequence shown here is derived from an EMBL/GenBank/DDBJ whole genome shotgun (WGS) entry which is preliminary data.</text>
</comment>
<gene>
    <name evidence="2" type="ORF">EHS89_00230</name>
</gene>
<dbReference type="InterPro" id="IPR000073">
    <property type="entry name" value="AB_hydrolase_1"/>
</dbReference>
<dbReference type="Pfam" id="PF12697">
    <property type="entry name" value="Abhydrolase_6"/>
    <property type="match status" value="1"/>
</dbReference>
<evidence type="ECO:0000259" key="1">
    <source>
        <dbReference type="Pfam" id="PF12697"/>
    </source>
</evidence>
<evidence type="ECO:0000313" key="3">
    <source>
        <dbReference type="Proteomes" id="UP000267535"/>
    </source>
</evidence>
<protein>
    <submittedName>
        <fullName evidence="2">Alpha/beta fold hydrolase</fullName>
    </submittedName>
</protein>
<reference evidence="2 3" key="1">
    <citation type="submission" date="2018-11" db="EMBL/GenBank/DDBJ databases">
        <title>The draft genome sequence of Amphritea balenae JAMM 1525T.</title>
        <authorList>
            <person name="Fang Z."/>
            <person name="Zhang Y."/>
            <person name="Han X."/>
        </authorList>
    </citation>
    <scope>NUCLEOTIDE SEQUENCE [LARGE SCALE GENOMIC DNA]</scope>
    <source>
        <strain evidence="2 3">JAMM 1525</strain>
    </source>
</reference>